<dbReference type="Proteomes" id="UP000199448">
    <property type="component" value="Unassembled WGS sequence"/>
</dbReference>
<dbReference type="AlphaFoldDB" id="A0A1H5MMV7"/>
<evidence type="ECO:0000313" key="2">
    <source>
        <dbReference type="EMBL" id="SEE90732.1"/>
    </source>
</evidence>
<accession>A0A1H5MMV7</accession>
<feature type="signal peptide" evidence="1">
    <location>
        <begin position="1"/>
        <end position="19"/>
    </location>
</feature>
<evidence type="ECO:0000256" key="1">
    <source>
        <dbReference type="SAM" id="SignalP"/>
    </source>
</evidence>
<keyword evidence="1" id="KW-0732">Signal</keyword>
<sequence>MRRFCLILLAFICSNGVFGQEISKEDILVGFACGVSADKSSKIVKEITELLEEKDYNSISEFLFSKNSGKVFLAIIVLERLDKYNYNKLNSEQKERIRLLKEYGLLVYNCWGCSSELNTLNEILQQEVYMGYEEWLEEIIPIK</sequence>
<dbReference type="OrthoDB" id="1435874at2"/>
<proteinExistence type="predicted"/>
<organism evidence="2 3">
    <name type="scientific">Salinimicrobium catena</name>
    <dbReference type="NCBI Taxonomy" id="390640"/>
    <lineage>
        <taxon>Bacteria</taxon>
        <taxon>Pseudomonadati</taxon>
        <taxon>Bacteroidota</taxon>
        <taxon>Flavobacteriia</taxon>
        <taxon>Flavobacteriales</taxon>
        <taxon>Flavobacteriaceae</taxon>
        <taxon>Salinimicrobium</taxon>
    </lineage>
</organism>
<keyword evidence="3" id="KW-1185">Reference proteome</keyword>
<gene>
    <name evidence="2" type="ORF">SAMN04488034_1032</name>
</gene>
<protein>
    <submittedName>
        <fullName evidence="2">Uncharacterized protein</fullName>
    </submittedName>
</protein>
<dbReference type="EMBL" id="FNUG01000003">
    <property type="protein sequence ID" value="SEE90732.1"/>
    <property type="molecule type" value="Genomic_DNA"/>
</dbReference>
<name>A0A1H5MMV7_9FLAO</name>
<reference evidence="2 3" key="1">
    <citation type="submission" date="2016-10" db="EMBL/GenBank/DDBJ databases">
        <authorList>
            <person name="de Groot N.N."/>
        </authorList>
    </citation>
    <scope>NUCLEOTIDE SEQUENCE [LARGE SCALE GENOMIC DNA]</scope>
    <source>
        <strain evidence="2 3">DSM 23553</strain>
    </source>
</reference>
<dbReference type="RefSeq" id="WP_093112979.1">
    <property type="nucleotide sequence ID" value="NZ_FNGG01000003.1"/>
</dbReference>
<feature type="chain" id="PRO_5011748578" evidence="1">
    <location>
        <begin position="20"/>
        <end position="143"/>
    </location>
</feature>
<evidence type="ECO:0000313" key="3">
    <source>
        <dbReference type="Proteomes" id="UP000199448"/>
    </source>
</evidence>